<dbReference type="Pfam" id="PF00047">
    <property type="entry name" value="ig"/>
    <property type="match status" value="1"/>
</dbReference>
<dbReference type="InterPro" id="IPR036179">
    <property type="entry name" value="Ig-like_dom_sf"/>
</dbReference>
<dbReference type="SMART" id="SM00409">
    <property type="entry name" value="IG"/>
    <property type="match status" value="2"/>
</dbReference>
<dbReference type="Pfam" id="PF13927">
    <property type="entry name" value="Ig_3"/>
    <property type="match status" value="1"/>
</dbReference>
<feature type="transmembrane region" description="Helical" evidence="3">
    <location>
        <begin position="230"/>
        <end position="254"/>
    </location>
</feature>
<feature type="region of interest" description="Disordered" evidence="2">
    <location>
        <begin position="190"/>
        <end position="213"/>
    </location>
</feature>
<accession>A0A3B4UJ98</accession>
<sequence>MKIIVWLGFVLSALSAAGEVIQTRPGQSVTLDCGPSTPRGDLSWLHGNDRIFYVNSKSGFHTKGPAAVNLRSKLKSGKDLEITGVKREDAGKFTCMAGGKSVEHTLLVVSVSATSPDSFQAGSTVILQCDVNGLEKSPEVEWKRPGGNKVLKQAKVILSHVALSDDGTWECMFSHGGKLYSENLEVEVKEPATEAPRSSPTQSSKDNPKSPCLKCGNNHQSGSGFGKLSWWMWVAVGVGCLVVVLLVVFVIVLCKKIRRRKVSEENHLGPLQMLLCREDEGAWVSIANKNLIIYFFPLQKKLQRMKNGRQSLRPNQFCQCNR</sequence>
<dbReference type="AlphaFoldDB" id="A0A3B4UJ98"/>
<feature type="signal peptide" evidence="4">
    <location>
        <begin position="1"/>
        <end position="18"/>
    </location>
</feature>
<dbReference type="PANTHER" id="PTHR11422:SF6">
    <property type="entry name" value="HEMICENTIN-1 ISOFORM X1"/>
    <property type="match status" value="1"/>
</dbReference>
<feature type="compositionally biased region" description="Polar residues" evidence="2">
    <location>
        <begin position="196"/>
        <end position="205"/>
    </location>
</feature>
<dbReference type="InterPro" id="IPR003598">
    <property type="entry name" value="Ig_sub2"/>
</dbReference>
<evidence type="ECO:0000256" key="3">
    <source>
        <dbReference type="SAM" id="Phobius"/>
    </source>
</evidence>
<evidence type="ECO:0000313" key="7">
    <source>
        <dbReference type="Proteomes" id="UP000261420"/>
    </source>
</evidence>
<feature type="domain" description="Ig-like" evidence="5">
    <location>
        <begin position="122"/>
        <end position="187"/>
    </location>
</feature>
<dbReference type="STRING" id="41447.ENSSDUP00000018442"/>
<evidence type="ECO:0000256" key="1">
    <source>
        <dbReference type="ARBA" id="ARBA00023319"/>
    </source>
</evidence>
<dbReference type="Proteomes" id="UP000261420">
    <property type="component" value="Unplaced"/>
</dbReference>
<feature type="domain" description="Ig-like" evidence="5">
    <location>
        <begin position="26"/>
        <end position="112"/>
    </location>
</feature>
<evidence type="ECO:0000313" key="6">
    <source>
        <dbReference type="Ensembl" id="ENSSDUP00000018442.1"/>
    </source>
</evidence>
<keyword evidence="3" id="KW-0812">Transmembrane</keyword>
<keyword evidence="7" id="KW-1185">Reference proteome</keyword>
<feature type="chain" id="PRO_5017365104" evidence="4">
    <location>
        <begin position="19"/>
        <end position="322"/>
    </location>
</feature>
<keyword evidence="3" id="KW-1133">Transmembrane helix</keyword>
<keyword evidence="1" id="KW-0393">Immunoglobulin domain</keyword>
<dbReference type="SMART" id="SM00408">
    <property type="entry name" value="IGc2"/>
    <property type="match status" value="2"/>
</dbReference>
<reference evidence="6" key="1">
    <citation type="submission" date="2025-08" db="UniProtKB">
        <authorList>
            <consortium name="Ensembl"/>
        </authorList>
    </citation>
    <scope>IDENTIFICATION</scope>
</reference>
<name>A0A3B4UJ98_SERDU</name>
<dbReference type="Gene3D" id="2.60.40.10">
    <property type="entry name" value="Immunoglobulins"/>
    <property type="match status" value="2"/>
</dbReference>
<dbReference type="PANTHER" id="PTHR11422">
    <property type="entry name" value="T-CELL SURFACE GLYCOPROTEIN CD4"/>
    <property type="match status" value="1"/>
</dbReference>
<keyword evidence="3" id="KW-0472">Membrane</keyword>
<evidence type="ECO:0000259" key="5">
    <source>
        <dbReference type="PROSITE" id="PS50835"/>
    </source>
</evidence>
<dbReference type="SUPFAM" id="SSF48726">
    <property type="entry name" value="Immunoglobulin"/>
    <property type="match status" value="2"/>
</dbReference>
<evidence type="ECO:0000256" key="4">
    <source>
        <dbReference type="SAM" id="SignalP"/>
    </source>
</evidence>
<dbReference type="InterPro" id="IPR013151">
    <property type="entry name" value="Immunoglobulin_dom"/>
</dbReference>
<dbReference type="PROSITE" id="PS50835">
    <property type="entry name" value="IG_LIKE"/>
    <property type="match status" value="2"/>
</dbReference>
<organism evidence="6 7">
    <name type="scientific">Seriola dumerili</name>
    <name type="common">Greater amberjack</name>
    <name type="synonym">Caranx dumerili</name>
    <dbReference type="NCBI Taxonomy" id="41447"/>
    <lineage>
        <taxon>Eukaryota</taxon>
        <taxon>Metazoa</taxon>
        <taxon>Chordata</taxon>
        <taxon>Craniata</taxon>
        <taxon>Vertebrata</taxon>
        <taxon>Euteleostomi</taxon>
        <taxon>Actinopterygii</taxon>
        <taxon>Neopterygii</taxon>
        <taxon>Teleostei</taxon>
        <taxon>Neoteleostei</taxon>
        <taxon>Acanthomorphata</taxon>
        <taxon>Carangaria</taxon>
        <taxon>Carangiformes</taxon>
        <taxon>Carangidae</taxon>
        <taxon>Seriola</taxon>
    </lineage>
</organism>
<dbReference type="InterPro" id="IPR013783">
    <property type="entry name" value="Ig-like_fold"/>
</dbReference>
<proteinExistence type="predicted"/>
<dbReference type="InterPro" id="IPR003599">
    <property type="entry name" value="Ig_sub"/>
</dbReference>
<reference evidence="6" key="2">
    <citation type="submission" date="2025-09" db="UniProtKB">
        <authorList>
            <consortium name="Ensembl"/>
        </authorList>
    </citation>
    <scope>IDENTIFICATION</scope>
</reference>
<dbReference type="InterPro" id="IPR007110">
    <property type="entry name" value="Ig-like_dom"/>
</dbReference>
<dbReference type="GeneTree" id="ENSGT00510000054197"/>
<keyword evidence="4" id="KW-0732">Signal</keyword>
<protein>
    <submittedName>
        <fullName evidence="6">T-cell surface glycoprotein CD4-like</fullName>
    </submittedName>
</protein>
<evidence type="ECO:0000256" key="2">
    <source>
        <dbReference type="SAM" id="MobiDB-lite"/>
    </source>
</evidence>
<dbReference type="Ensembl" id="ENSSDUT00000018777.1">
    <property type="protein sequence ID" value="ENSSDUP00000018442.1"/>
    <property type="gene ID" value="ENSSDUG00000013468.1"/>
</dbReference>